<feature type="transmembrane region" description="Helical" evidence="1">
    <location>
        <begin position="1876"/>
        <end position="1901"/>
    </location>
</feature>
<evidence type="ECO:0000313" key="4">
    <source>
        <dbReference type="Proteomes" id="UP000187209"/>
    </source>
</evidence>
<feature type="transmembrane region" description="Helical" evidence="1">
    <location>
        <begin position="1777"/>
        <end position="1799"/>
    </location>
</feature>
<organism evidence="3 4">
    <name type="scientific">Stentor coeruleus</name>
    <dbReference type="NCBI Taxonomy" id="5963"/>
    <lineage>
        <taxon>Eukaryota</taxon>
        <taxon>Sar</taxon>
        <taxon>Alveolata</taxon>
        <taxon>Ciliophora</taxon>
        <taxon>Postciliodesmatophora</taxon>
        <taxon>Heterotrichea</taxon>
        <taxon>Heterotrichida</taxon>
        <taxon>Stentoridae</taxon>
        <taxon>Stentor</taxon>
    </lineage>
</organism>
<feature type="transmembrane region" description="Helical" evidence="1">
    <location>
        <begin position="1811"/>
        <end position="1829"/>
    </location>
</feature>
<keyword evidence="4" id="KW-1185">Reference proteome</keyword>
<name>A0A1R2B0Q6_9CILI</name>
<gene>
    <name evidence="3" type="ORF">SteCoe_31673</name>
</gene>
<accession>A0A1R2B0Q6</accession>
<sequence length="1944" mass="215381">MMFKIFMMVLGTLGSLIPTIQNNPPVSDVCSSFSIDILTIDSSTGATAILVQTINVNIYYSSGTLHTSKSCSLVDITGCSISGYSISASGSYYAQVQDTSGVILSSISTFTVSSVVKQITIATSNASPSANFDFFLTAKIKDLCGTTITASSVVTLSGSIGFVGTTSITTTTGVAIFQLHYTLSGDSINTFTCGSTTASLTVTIKQDLIKITSVSPVPYIVNGKFNITAKVCSNNGASIENLFGPYTLTLSLSPADTILGGTLVNTTTSGATDFYDIFIDLAGTYQIVASATDMISGYSISYVIDALVMTVIDITCTNTGPSTYFTSTVNLKLYDQIGRDWVYNSDVFLTGDSSLVSSVHTVSAANLATLTFSYSSSGTKIVTITTEGLSNTTTINVKQNKALITSLNPIPFLTINSFSVSIGIYDNSGTTLESSYGIYSITLILQPTGTFVGSLSGTTSNGIYTFNSLYITTTGSYNIQATGTDLIPVSSSTFLIVELMASSLTIIPPLSISVNFDFDLNVVVLDQFGSPWTNLVTITLDPSIALTGILSQDTNTGTALFPSLMCEESGFNKLRATSGVIFTELYLTIQKDLLIITWDLGSIIYVDDLFDLTVSVYDYDGLILENKYGPYIINLYLYLNDTLITTITETTISGSYLFTGLSAPSPGLYEVIVESADCYNSSKTLPEVLYGRVQTIQVLPQSSSVEAKFMIDIPIILYNKTSLEMPYAVNTKIYLDDLLLGSGDILGQGTIPIYFNNSGTYTLTVIAEDVTQTFSIQIFESSNLDPMCLIAKTSTICLKCLTNTNKLVKGICECIYQSYYDQENNVCVCIEGLIASNGYCITCGNYFAMSDLRSYYTKDYLSIMVSFQERVNTTDLKTCEDIIIMDEYMVDLAKSCQFIDPMTLQVQLTAYPDLNKNYIEINCTKVQKVGDECDMNIETLLIVIDTVYNLPKITAYISAPDEYSSKCSYADLIIKANPISSLYKYKWTHTLGSELQMGKIIQESSKYYIAIPYTIIVASDFKVEVTVSITGMDVSSKADKDIKISDSENFFVAITSDRVTIKTTDSLLAVAYAENLCSQTQITYLWGTSSNVKNFKSILSNTLRNDYLLVLPGSLKSDDEYQFYVTGSSGSYESTATLYVQVVESNLEIWLSRPSGHVPSTVDFIISAFAKDPDDDFAVITYVWECLQDYSTCLDANLKKIELSADDGILTIPALVLQVGTVYQFTATASTLYKSISTSIYIQADTSIDLDLYLPTPTSLLSQNLSFKSIPFLSSSTLLSFLWTITGLNLNLTDIDLTTPYLQISGQHFTQGETYTFALSLKTLTSDYIEILYFNIYCNLGPICETITVEKPSGLWVITASCTDGDNNNYPLTYQYGSILNNIEIYIQRLSLRSQYVGYLRPSDEIVVKVCDNLLTCNRFYYNYTETRRVEDINVDVLINLMEDLDKVPSSIIILQDFTVSNSEFLYMVTRFSDYYTIEPMSTNALEVFLDCLKALLSHKKNVNIVTVKTLQNILGQVVNRYDDYMTEGHIEKIFACFYEFISLIDPISFMSILEEISHKAVMNSLPDSFYKVTLGFELYSNRIMYPILPSMKVKLTTLTLTMPKVLECNITDILDLHFFGFQVNGTFYVSVKIKNSGIYSNYNLQMSEPYTANINLTEGFIIKMTNPYGFNNSLCVQVYDKTSCDIIEITENSVTVQLDTFGDYKIYDYLYICIDEYKAVSIMGSLILFTILIFIFLIIEDWHDYVRDEDFNHFFTIFPLTSLTIPQNKPSRALSLIQISTSLLVLLSSFQIIRTYLLTETKDSYKIDDFYIGIISFGASQIFSFASFTVNSLNNTKTMVWVKIVYFMTVIIGNVVYIVFYSLSSCESENMNWVFSYVVFGIFDVFIVQMIIAGILSMVLKPKNLKGHRNGTMPEEVFNKRSNTHGPEIAQGEEEIGQLFKGN</sequence>
<proteinExistence type="predicted"/>
<feature type="chain" id="PRO_5013159040" description="PKD/REJ-like domain-containing protein" evidence="2">
    <location>
        <begin position="23"/>
        <end position="1944"/>
    </location>
</feature>
<evidence type="ECO:0000256" key="1">
    <source>
        <dbReference type="SAM" id="Phobius"/>
    </source>
</evidence>
<dbReference type="Proteomes" id="UP000187209">
    <property type="component" value="Unassembled WGS sequence"/>
</dbReference>
<evidence type="ECO:0000313" key="3">
    <source>
        <dbReference type="EMBL" id="OMJ70364.1"/>
    </source>
</evidence>
<feature type="transmembrane region" description="Helical" evidence="1">
    <location>
        <begin position="1841"/>
        <end position="1864"/>
    </location>
</feature>
<keyword evidence="2" id="KW-0732">Signal</keyword>
<protein>
    <recommendedName>
        <fullName evidence="5">PKD/REJ-like domain-containing protein</fullName>
    </recommendedName>
</protein>
<feature type="signal peptide" evidence="2">
    <location>
        <begin position="1"/>
        <end position="22"/>
    </location>
</feature>
<keyword evidence="1" id="KW-1133">Transmembrane helix</keyword>
<keyword evidence="1" id="KW-0472">Membrane</keyword>
<evidence type="ECO:0008006" key="5">
    <source>
        <dbReference type="Google" id="ProtNLM"/>
    </source>
</evidence>
<reference evidence="3 4" key="1">
    <citation type="submission" date="2016-11" db="EMBL/GenBank/DDBJ databases">
        <title>The macronuclear genome of Stentor coeruleus: a giant cell with tiny introns.</title>
        <authorList>
            <person name="Slabodnick M."/>
            <person name="Ruby J.G."/>
            <person name="Reiff S.B."/>
            <person name="Swart E.C."/>
            <person name="Gosai S."/>
            <person name="Prabakaran S."/>
            <person name="Witkowska E."/>
            <person name="Larue G.E."/>
            <person name="Fisher S."/>
            <person name="Freeman R.M."/>
            <person name="Gunawardena J."/>
            <person name="Chu W."/>
            <person name="Stover N.A."/>
            <person name="Gregory B.D."/>
            <person name="Nowacki M."/>
            <person name="Derisi J."/>
            <person name="Roy S.W."/>
            <person name="Marshall W.F."/>
            <person name="Sood P."/>
        </authorList>
    </citation>
    <scope>NUCLEOTIDE SEQUENCE [LARGE SCALE GENOMIC DNA]</scope>
    <source>
        <strain evidence="3">WM001</strain>
    </source>
</reference>
<feature type="transmembrane region" description="Helical" evidence="1">
    <location>
        <begin position="1720"/>
        <end position="1740"/>
    </location>
</feature>
<dbReference type="EMBL" id="MPUH01001095">
    <property type="protein sequence ID" value="OMJ70364.1"/>
    <property type="molecule type" value="Genomic_DNA"/>
</dbReference>
<evidence type="ECO:0000256" key="2">
    <source>
        <dbReference type="SAM" id="SignalP"/>
    </source>
</evidence>
<comment type="caution">
    <text evidence="3">The sequence shown here is derived from an EMBL/GenBank/DDBJ whole genome shotgun (WGS) entry which is preliminary data.</text>
</comment>
<keyword evidence="1" id="KW-0812">Transmembrane</keyword>